<dbReference type="STRING" id="151549.A0A4C1YFL1"/>
<dbReference type="GO" id="GO:0004674">
    <property type="term" value="F:protein serine/threonine kinase activity"/>
    <property type="evidence" value="ECO:0007669"/>
    <property type="project" value="UniProtKB-KW"/>
</dbReference>
<dbReference type="InterPro" id="IPR011009">
    <property type="entry name" value="Kinase-like_dom_sf"/>
</dbReference>
<feature type="region of interest" description="Disordered" evidence="8">
    <location>
        <begin position="183"/>
        <end position="237"/>
    </location>
</feature>
<name>A0A4C1YFL1_EUMVA</name>
<dbReference type="InterPro" id="IPR008271">
    <property type="entry name" value="Ser/Thr_kinase_AS"/>
</dbReference>
<feature type="compositionally biased region" description="Pro residues" evidence="8">
    <location>
        <begin position="191"/>
        <end position="202"/>
    </location>
</feature>
<evidence type="ECO:0000259" key="9">
    <source>
        <dbReference type="PROSITE" id="PS50011"/>
    </source>
</evidence>
<protein>
    <recommendedName>
        <fullName evidence="9">Protein kinase domain-containing protein</fullName>
    </recommendedName>
</protein>
<keyword evidence="2" id="KW-0723">Serine/threonine-protein kinase</keyword>
<dbReference type="InterPro" id="IPR000719">
    <property type="entry name" value="Prot_kinase_dom"/>
</dbReference>
<evidence type="ECO:0000256" key="2">
    <source>
        <dbReference type="ARBA" id="ARBA00022527"/>
    </source>
</evidence>
<feature type="region of interest" description="Disordered" evidence="8">
    <location>
        <begin position="1"/>
        <end position="35"/>
    </location>
</feature>
<dbReference type="InterPro" id="IPR050538">
    <property type="entry name" value="MAP_kinase_kinase_kinase"/>
</dbReference>
<dbReference type="OrthoDB" id="1043025at2759"/>
<dbReference type="InterPro" id="IPR045801">
    <property type="entry name" value="MEKK4_N"/>
</dbReference>
<dbReference type="InterPro" id="IPR017441">
    <property type="entry name" value="Protein_kinase_ATP_BS"/>
</dbReference>
<dbReference type="Gene3D" id="1.10.510.10">
    <property type="entry name" value="Transferase(Phosphotransferase) domain 1"/>
    <property type="match status" value="1"/>
</dbReference>
<evidence type="ECO:0000256" key="7">
    <source>
        <dbReference type="PROSITE-ProRule" id="PRU10141"/>
    </source>
</evidence>
<evidence type="ECO:0000256" key="3">
    <source>
        <dbReference type="ARBA" id="ARBA00022679"/>
    </source>
</evidence>
<evidence type="ECO:0000313" key="10">
    <source>
        <dbReference type="EMBL" id="GBP74936.1"/>
    </source>
</evidence>
<dbReference type="Pfam" id="PF00069">
    <property type="entry name" value="Pkinase"/>
    <property type="match status" value="1"/>
</dbReference>
<keyword evidence="11" id="KW-1185">Reference proteome</keyword>
<proteinExistence type="inferred from homology"/>
<dbReference type="Pfam" id="PF19431">
    <property type="entry name" value="MEKK4_N"/>
    <property type="match status" value="1"/>
</dbReference>
<dbReference type="AlphaFoldDB" id="A0A4C1YFL1"/>
<dbReference type="PROSITE" id="PS00107">
    <property type="entry name" value="PROTEIN_KINASE_ATP"/>
    <property type="match status" value="1"/>
</dbReference>
<dbReference type="PANTHER" id="PTHR48016">
    <property type="entry name" value="MAP KINASE KINASE KINASE SSK2-RELATED-RELATED"/>
    <property type="match status" value="1"/>
</dbReference>
<dbReference type="PROSITE" id="PS00108">
    <property type="entry name" value="PROTEIN_KINASE_ST"/>
    <property type="match status" value="1"/>
</dbReference>
<feature type="compositionally biased region" description="Pro residues" evidence="8">
    <location>
        <begin position="225"/>
        <end position="234"/>
    </location>
</feature>
<dbReference type="SMART" id="SM00220">
    <property type="entry name" value="S_TKc"/>
    <property type="match status" value="1"/>
</dbReference>
<evidence type="ECO:0000256" key="4">
    <source>
        <dbReference type="ARBA" id="ARBA00022741"/>
    </source>
</evidence>
<dbReference type="EMBL" id="BGZK01001229">
    <property type="protein sequence ID" value="GBP74936.1"/>
    <property type="molecule type" value="Genomic_DNA"/>
</dbReference>
<dbReference type="PROSITE" id="PS50011">
    <property type="entry name" value="PROTEIN_KINASE_DOM"/>
    <property type="match status" value="1"/>
</dbReference>
<evidence type="ECO:0000256" key="6">
    <source>
        <dbReference type="ARBA" id="ARBA00022840"/>
    </source>
</evidence>
<dbReference type="PANTHER" id="PTHR48016:SF32">
    <property type="entry name" value="MITOGEN-ACTIVATED PROTEIN KINASE KINASE KINASE 4"/>
    <property type="match status" value="1"/>
</dbReference>
<reference evidence="10 11" key="1">
    <citation type="journal article" date="2019" name="Commun. Biol.">
        <title>The bagworm genome reveals a unique fibroin gene that provides high tensile strength.</title>
        <authorList>
            <person name="Kono N."/>
            <person name="Nakamura H."/>
            <person name="Ohtoshi R."/>
            <person name="Tomita M."/>
            <person name="Numata K."/>
            <person name="Arakawa K."/>
        </authorList>
    </citation>
    <scope>NUCLEOTIDE SEQUENCE [LARGE SCALE GENOMIC DNA]</scope>
</reference>
<keyword evidence="6 7" id="KW-0067">ATP-binding</keyword>
<dbReference type="SUPFAM" id="SSF56112">
    <property type="entry name" value="Protein kinase-like (PK-like)"/>
    <property type="match status" value="1"/>
</dbReference>
<gene>
    <name evidence="10" type="ORF">EVAR_54258_1</name>
</gene>
<keyword evidence="3" id="KW-0808">Transferase</keyword>
<evidence type="ECO:0000256" key="1">
    <source>
        <dbReference type="ARBA" id="ARBA00006529"/>
    </source>
</evidence>
<sequence>MHRFINDSPPEKGRVAAVGGRRQSSDSPPLRPLRPRFVRSESIGGQDYDIGVFDDYYSTASVDGGVPEMRFEEDEPRKSSFATAINEANKRPEAGAEPEGVELRRVQESEWEVRVSRAIIQFAKSWMKFVVERCDRGRGLRPRWASQGLEFLMLACDPCNTRHLTDDEFEELKNLMDGCISHVIGSTPKGPRQPEPAATPPPPRRHRHRLHNPLVQAQSVSREVPTPPTPPSEPEPVVNFHMQEVTIHSRRVQEATHDLDSMRDEKLRKMKSVGRVVESTAVTSYEPKLRQVTFKWQRGLKIGAGTFGKVYTVVNTETGQLLAMKEISIGVGDRRALQKAANELKVLEGIIHPHLVRYYGCEIHKEEMLIFMELCVEGSLEALLASGGALPEPQVRRYTKQLLSAVHQLHARNIAHRDIKSGNIFLTNEGHCLKLGDFGCAVKIRANTTAAGELQGCVGTQAYMAPEVFMKSTGHGRAADVWSLGCVVTEMASGKRPFAEYDSNYQIMFVVGMGGRPQIPSALSDEGQEFCLACLTHDPEERPRAEALKMHHFLMAHPQEIADSHIQKQPTHADTTLLSETLLCMTAFHVRVVFNTPYTLVDVTVCNFLRMCLVGMKRT</sequence>
<feature type="binding site" evidence="7">
    <location>
        <position position="325"/>
    </location>
    <ligand>
        <name>ATP</name>
        <dbReference type="ChEBI" id="CHEBI:30616"/>
    </ligand>
</feature>
<comment type="similarity">
    <text evidence="1">Belongs to the protein kinase superfamily. STE Ser/Thr protein kinase family. MAP kinase kinase kinase subfamily.</text>
</comment>
<feature type="domain" description="Protein kinase" evidence="9">
    <location>
        <begin position="296"/>
        <end position="554"/>
    </location>
</feature>
<keyword evidence="4 7" id="KW-0547">Nucleotide-binding</keyword>
<accession>A0A4C1YFL1</accession>
<evidence type="ECO:0000256" key="5">
    <source>
        <dbReference type="ARBA" id="ARBA00022777"/>
    </source>
</evidence>
<dbReference type="GO" id="GO:0000165">
    <property type="term" value="P:MAPK cascade"/>
    <property type="evidence" value="ECO:0007669"/>
    <property type="project" value="InterPro"/>
</dbReference>
<evidence type="ECO:0000313" key="11">
    <source>
        <dbReference type="Proteomes" id="UP000299102"/>
    </source>
</evidence>
<evidence type="ECO:0000256" key="8">
    <source>
        <dbReference type="SAM" id="MobiDB-lite"/>
    </source>
</evidence>
<keyword evidence="5" id="KW-0418">Kinase</keyword>
<comment type="caution">
    <text evidence="10">The sequence shown here is derived from an EMBL/GenBank/DDBJ whole genome shotgun (WGS) entry which is preliminary data.</text>
</comment>
<organism evidence="10 11">
    <name type="scientific">Eumeta variegata</name>
    <name type="common">Bagworm moth</name>
    <name type="synonym">Eumeta japonica</name>
    <dbReference type="NCBI Taxonomy" id="151549"/>
    <lineage>
        <taxon>Eukaryota</taxon>
        <taxon>Metazoa</taxon>
        <taxon>Ecdysozoa</taxon>
        <taxon>Arthropoda</taxon>
        <taxon>Hexapoda</taxon>
        <taxon>Insecta</taxon>
        <taxon>Pterygota</taxon>
        <taxon>Neoptera</taxon>
        <taxon>Endopterygota</taxon>
        <taxon>Lepidoptera</taxon>
        <taxon>Glossata</taxon>
        <taxon>Ditrysia</taxon>
        <taxon>Tineoidea</taxon>
        <taxon>Psychidae</taxon>
        <taxon>Oiketicinae</taxon>
        <taxon>Eumeta</taxon>
    </lineage>
</organism>
<dbReference type="Proteomes" id="UP000299102">
    <property type="component" value="Unassembled WGS sequence"/>
</dbReference>
<dbReference type="GO" id="GO:0005524">
    <property type="term" value="F:ATP binding"/>
    <property type="evidence" value="ECO:0007669"/>
    <property type="project" value="UniProtKB-UniRule"/>
</dbReference>